<accession>A0A4V6ICY2</accession>
<name>A0A4V6ICY2_9NOCA</name>
<protein>
    <submittedName>
        <fullName evidence="2">Domain of uncharacterized function (DUF397)</fullName>
    </submittedName>
</protein>
<dbReference type="Proteomes" id="UP000290439">
    <property type="component" value="Chromosome"/>
</dbReference>
<sequence length="68" mass="7277">MTSDPTSAEWFTSSYSQGTGECVEVAFLPNDRVGVRDSKNPAGGLLTFAPSDWQAFTAGIADGRFDRS</sequence>
<dbReference type="RefSeq" id="WP_130918924.1">
    <property type="nucleotide sequence ID" value="NZ_JADLSG010000006.1"/>
</dbReference>
<gene>
    <name evidence="2" type="ORF">NCTC10797_05232</name>
</gene>
<feature type="domain" description="DUF397" evidence="1">
    <location>
        <begin position="8"/>
        <end position="60"/>
    </location>
</feature>
<evidence type="ECO:0000313" key="3">
    <source>
        <dbReference type="Proteomes" id="UP000290439"/>
    </source>
</evidence>
<evidence type="ECO:0000313" key="2">
    <source>
        <dbReference type="EMBL" id="VFB01414.1"/>
    </source>
</evidence>
<dbReference type="AlphaFoldDB" id="A0A4V6ICY2"/>
<evidence type="ECO:0000259" key="1">
    <source>
        <dbReference type="Pfam" id="PF04149"/>
    </source>
</evidence>
<dbReference type="EMBL" id="LR215973">
    <property type="protein sequence ID" value="VFB01414.1"/>
    <property type="molecule type" value="Genomic_DNA"/>
</dbReference>
<dbReference type="InterPro" id="IPR007278">
    <property type="entry name" value="DUF397"/>
</dbReference>
<reference evidence="2 3" key="1">
    <citation type="submission" date="2019-02" db="EMBL/GenBank/DDBJ databases">
        <authorList>
            <consortium name="Pathogen Informatics"/>
        </authorList>
    </citation>
    <scope>NUCLEOTIDE SEQUENCE [LARGE SCALE GENOMIC DNA]</scope>
    <source>
        <strain evidence="2 3">3012STDY6756504</strain>
    </source>
</reference>
<organism evidence="2 3">
    <name type="scientific">Nocardia cyriacigeorgica</name>
    <dbReference type="NCBI Taxonomy" id="135487"/>
    <lineage>
        <taxon>Bacteria</taxon>
        <taxon>Bacillati</taxon>
        <taxon>Actinomycetota</taxon>
        <taxon>Actinomycetes</taxon>
        <taxon>Mycobacteriales</taxon>
        <taxon>Nocardiaceae</taxon>
        <taxon>Nocardia</taxon>
    </lineage>
</organism>
<proteinExistence type="predicted"/>
<dbReference type="Pfam" id="PF04149">
    <property type="entry name" value="DUF397"/>
    <property type="match status" value="1"/>
</dbReference>